<keyword evidence="8 10" id="KW-1133">Transmembrane helix</keyword>
<keyword evidence="6 10" id="KW-0812">Transmembrane</keyword>
<evidence type="ECO:0000256" key="4">
    <source>
        <dbReference type="ARBA" id="ARBA00022475"/>
    </source>
</evidence>
<dbReference type="Pfam" id="PF03748">
    <property type="entry name" value="FliL"/>
    <property type="match status" value="1"/>
</dbReference>
<reference evidence="13" key="1">
    <citation type="journal article" date="2019" name="Int. J. Syst. Evol. Microbiol.">
        <title>The Global Catalogue of Microorganisms (GCM) 10K type strain sequencing project: providing services to taxonomists for standard genome sequencing and annotation.</title>
        <authorList>
            <consortium name="The Broad Institute Genomics Platform"/>
            <consortium name="The Broad Institute Genome Sequencing Center for Infectious Disease"/>
            <person name="Wu L."/>
            <person name="Ma J."/>
        </authorList>
    </citation>
    <scope>NUCLEOTIDE SEQUENCE [LARGE SCALE GENOMIC DNA]</scope>
    <source>
        <strain evidence="13">CCUG 43114</strain>
    </source>
</reference>
<feature type="transmembrane region" description="Helical" evidence="10">
    <location>
        <begin position="36"/>
        <end position="58"/>
    </location>
</feature>
<keyword evidence="12" id="KW-0966">Cell projection</keyword>
<comment type="subcellular location">
    <subcellularLocation>
        <location evidence="2">Cell membrane</location>
        <topology evidence="2">Single-pass membrane protein</topology>
    </subcellularLocation>
</comment>
<dbReference type="EMBL" id="JBHSLD010000009">
    <property type="protein sequence ID" value="MFC5381514.1"/>
    <property type="molecule type" value="Genomic_DNA"/>
</dbReference>
<dbReference type="InterPro" id="IPR005503">
    <property type="entry name" value="FliL"/>
</dbReference>
<comment type="function">
    <text evidence="1 10">Controls the rotational direction of flagella during chemotaxis.</text>
</comment>
<accession>A0ABW0GQF7</accession>
<dbReference type="RefSeq" id="WP_340269403.1">
    <property type="nucleotide sequence ID" value="NZ_JBBEOG010000004.1"/>
</dbReference>
<keyword evidence="4 10" id="KW-1003">Cell membrane</keyword>
<evidence type="ECO:0000256" key="9">
    <source>
        <dbReference type="ARBA" id="ARBA00023136"/>
    </source>
</evidence>
<keyword evidence="12" id="KW-0282">Flagellum</keyword>
<evidence type="ECO:0000256" key="11">
    <source>
        <dbReference type="SAM" id="MobiDB-lite"/>
    </source>
</evidence>
<evidence type="ECO:0000256" key="10">
    <source>
        <dbReference type="RuleBase" id="RU364125"/>
    </source>
</evidence>
<evidence type="ECO:0000313" key="12">
    <source>
        <dbReference type="EMBL" id="MFC5381514.1"/>
    </source>
</evidence>
<evidence type="ECO:0000256" key="3">
    <source>
        <dbReference type="ARBA" id="ARBA00008281"/>
    </source>
</evidence>
<keyword evidence="12" id="KW-0969">Cilium</keyword>
<evidence type="ECO:0000256" key="5">
    <source>
        <dbReference type="ARBA" id="ARBA00022500"/>
    </source>
</evidence>
<feature type="region of interest" description="Disordered" evidence="11">
    <location>
        <begin position="1"/>
        <end position="26"/>
    </location>
</feature>
<dbReference type="PANTHER" id="PTHR35091">
    <property type="entry name" value="FLAGELLAR PROTEIN FLIL"/>
    <property type="match status" value="1"/>
</dbReference>
<gene>
    <name evidence="12" type="ORF">ACFPJ6_11985</name>
</gene>
<protein>
    <recommendedName>
        <fullName evidence="10">Flagellar protein FliL</fullName>
    </recommendedName>
</protein>
<name>A0ABW0GQF7_9MICO</name>
<evidence type="ECO:0000256" key="6">
    <source>
        <dbReference type="ARBA" id="ARBA00022692"/>
    </source>
</evidence>
<organism evidence="12 13">
    <name type="scientific">Aquipuribacter nitratireducens</name>
    <dbReference type="NCBI Taxonomy" id="650104"/>
    <lineage>
        <taxon>Bacteria</taxon>
        <taxon>Bacillati</taxon>
        <taxon>Actinomycetota</taxon>
        <taxon>Actinomycetes</taxon>
        <taxon>Micrococcales</taxon>
        <taxon>Intrasporangiaceae</taxon>
        <taxon>Aquipuribacter</taxon>
    </lineage>
</organism>
<keyword evidence="5 10" id="KW-0145">Chemotaxis</keyword>
<keyword evidence="7 10" id="KW-0283">Flagellar rotation</keyword>
<evidence type="ECO:0000313" key="13">
    <source>
        <dbReference type="Proteomes" id="UP001596122"/>
    </source>
</evidence>
<keyword evidence="13" id="KW-1185">Reference proteome</keyword>
<proteinExistence type="inferred from homology"/>
<sequence>MSTVTDRALTKGAKVPQQRGAGDGVEEAAPKGKKKLLLVVVAVVVLLLGGGAAAFVLLGGSGEATAEEAATAEEHAEPEPGEVLALEPVTINLADGHYLQVGIALQAALEEGGGHGELEGSKALDILIADLTGKEMTELQDPAKRAEVKAHLVEEIAHAYHEAVYDIYFTTFVMQ</sequence>
<dbReference type="Proteomes" id="UP001596122">
    <property type="component" value="Unassembled WGS sequence"/>
</dbReference>
<evidence type="ECO:0000256" key="1">
    <source>
        <dbReference type="ARBA" id="ARBA00002254"/>
    </source>
</evidence>
<dbReference type="PANTHER" id="PTHR35091:SF2">
    <property type="entry name" value="FLAGELLAR PROTEIN FLIL"/>
    <property type="match status" value="1"/>
</dbReference>
<comment type="caution">
    <text evidence="12">The sequence shown here is derived from an EMBL/GenBank/DDBJ whole genome shotgun (WGS) entry which is preliminary data.</text>
</comment>
<evidence type="ECO:0000256" key="2">
    <source>
        <dbReference type="ARBA" id="ARBA00004162"/>
    </source>
</evidence>
<evidence type="ECO:0000256" key="7">
    <source>
        <dbReference type="ARBA" id="ARBA00022779"/>
    </source>
</evidence>
<comment type="similarity">
    <text evidence="3 10">Belongs to the FliL family.</text>
</comment>
<evidence type="ECO:0000256" key="8">
    <source>
        <dbReference type="ARBA" id="ARBA00022989"/>
    </source>
</evidence>
<keyword evidence="9 10" id="KW-0472">Membrane</keyword>